<dbReference type="InterPro" id="IPR001647">
    <property type="entry name" value="HTH_TetR"/>
</dbReference>
<reference evidence="5 6" key="1">
    <citation type="submission" date="2019-03" db="EMBL/GenBank/DDBJ databases">
        <title>Paraburkholderia sp. 7MH5, isolated from subtropical forest soil.</title>
        <authorList>
            <person name="Gao Z.-H."/>
            <person name="Qiu L.-H."/>
        </authorList>
    </citation>
    <scope>NUCLEOTIDE SEQUENCE [LARGE SCALE GENOMIC DNA]</scope>
    <source>
        <strain evidence="5 6">7MH5</strain>
    </source>
</reference>
<dbReference type="PRINTS" id="PR00455">
    <property type="entry name" value="HTHTETR"/>
</dbReference>
<proteinExistence type="predicted"/>
<dbReference type="KEGG" id="ppai:E1956_30920"/>
<evidence type="ECO:0000313" key="6">
    <source>
        <dbReference type="Proteomes" id="UP000295727"/>
    </source>
</evidence>
<keyword evidence="6" id="KW-1185">Reference proteome</keyword>
<gene>
    <name evidence="5" type="ORF">E1956_30920</name>
</gene>
<evidence type="ECO:0000256" key="3">
    <source>
        <dbReference type="SAM" id="MobiDB-lite"/>
    </source>
</evidence>
<dbReference type="Gene3D" id="1.10.357.10">
    <property type="entry name" value="Tetracycline Repressor, domain 2"/>
    <property type="match status" value="1"/>
</dbReference>
<dbReference type="Proteomes" id="UP000295727">
    <property type="component" value="Chromosome 3"/>
</dbReference>
<dbReference type="GO" id="GO:0003677">
    <property type="term" value="F:DNA binding"/>
    <property type="evidence" value="ECO:0007669"/>
    <property type="project" value="UniProtKB-UniRule"/>
</dbReference>
<dbReference type="Pfam" id="PF00440">
    <property type="entry name" value="TetR_N"/>
    <property type="match status" value="1"/>
</dbReference>
<dbReference type="AlphaFoldDB" id="A0A4P7D4D3"/>
<dbReference type="PANTHER" id="PTHR30328">
    <property type="entry name" value="TRANSCRIPTIONAL REPRESSOR"/>
    <property type="match status" value="1"/>
</dbReference>
<dbReference type="InterPro" id="IPR050109">
    <property type="entry name" value="HTH-type_TetR-like_transc_reg"/>
</dbReference>
<organism evidence="5 6">
    <name type="scientific">Paraburkholderia pallida</name>
    <dbReference type="NCBI Taxonomy" id="2547399"/>
    <lineage>
        <taxon>Bacteria</taxon>
        <taxon>Pseudomonadati</taxon>
        <taxon>Pseudomonadota</taxon>
        <taxon>Betaproteobacteria</taxon>
        <taxon>Burkholderiales</taxon>
        <taxon>Burkholderiaceae</taxon>
        <taxon>Paraburkholderia</taxon>
    </lineage>
</organism>
<dbReference type="OrthoDB" id="9151800at2"/>
<name>A0A4P7D4D3_9BURK</name>
<evidence type="ECO:0000256" key="2">
    <source>
        <dbReference type="PROSITE-ProRule" id="PRU00335"/>
    </source>
</evidence>
<feature type="domain" description="HTH tetR-type" evidence="4">
    <location>
        <begin position="51"/>
        <end position="111"/>
    </location>
</feature>
<dbReference type="InterPro" id="IPR009057">
    <property type="entry name" value="Homeodomain-like_sf"/>
</dbReference>
<accession>A0A4P7D4D3</accession>
<dbReference type="EMBL" id="CP038150">
    <property type="protein sequence ID" value="QBR01585.1"/>
    <property type="molecule type" value="Genomic_DNA"/>
</dbReference>
<dbReference type="PROSITE" id="PS50977">
    <property type="entry name" value="HTH_TETR_2"/>
    <property type="match status" value="1"/>
</dbReference>
<feature type="compositionally biased region" description="Basic and acidic residues" evidence="3">
    <location>
        <begin position="29"/>
        <end position="50"/>
    </location>
</feature>
<feature type="compositionally biased region" description="Polar residues" evidence="3">
    <location>
        <begin position="9"/>
        <end position="22"/>
    </location>
</feature>
<protein>
    <submittedName>
        <fullName evidence="5">TetR/AcrR family transcriptional regulator</fullName>
    </submittedName>
</protein>
<dbReference type="PANTHER" id="PTHR30328:SF54">
    <property type="entry name" value="HTH-TYPE TRANSCRIPTIONAL REPRESSOR SCO4008"/>
    <property type="match status" value="1"/>
</dbReference>
<sequence>MMSADEQTRQSGVLSACHSSDQMPPRTALKKERPRSGRPDDRLRAEQQRAQETRASILSAAIAEFAAKGFEAASIRNIADRAGMQHPRITYHFRSKEILWQAAAEFVFEQIQHEWEKCLKDTPPACTLERLRIVYRTIFQFTIEHPECHRFLLQESLGYSPRLQLFADTVLKPLIGWLLPQIREAQDEGALPKVEPIMFHYLLISLTATLSSFGTEMLTTANISASDPNVAEAHWRTVETLIFNRQEP</sequence>
<keyword evidence="1 2" id="KW-0238">DNA-binding</keyword>
<dbReference type="InterPro" id="IPR036271">
    <property type="entry name" value="Tet_transcr_reg_TetR-rel_C_sf"/>
</dbReference>
<dbReference type="SUPFAM" id="SSF48498">
    <property type="entry name" value="Tetracyclin repressor-like, C-terminal domain"/>
    <property type="match status" value="1"/>
</dbReference>
<evidence type="ECO:0000256" key="1">
    <source>
        <dbReference type="ARBA" id="ARBA00023125"/>
    </source>
</evidence>
<feature type="DNA-binding region" description="H-T-H motif" evidence="2">
    <location>
        <begin position="74"/>
        <end position="93"/>
    </location>
</feature>
<dbReference type="RefSeq" id="WP_134756394.1">
    <property type="nucleotide sequence ID" value="NZ_CP038150.1"/>
</dbReference>
<feature type="region of interest" description="Disordered" evidence="3">
    <location>
        <begin position="1"/>
        <end position="50"/>
    </location>
</feature>
<evidence type="ECO:0000259" key="4">
    <source>
        <dbReference type="PROSITE" id="PS50977"/>
    </source>
</evidence>
<dbReference type="SUPFAM" id="SSF46689">
    <property type="entry name" value="Homeodomain-like"/>
    <property type="match status" value="1"/>
</dbReference>
<evidence type="ECO:0000313" key="5">
    <source>
        <dbReference type="EMBL" id="QBR01585.1"/>
    </source>
</evidence>